<dbReference type="OMA" id="CSEEYPL"/>
<evidence type="ECO:0000256" key="11">
    <source>
        <dbReference type="ARBA" id="ARBA00022833"/>
    </source>
</evidence>
<dbReference type="RefSeq" id="XP_016473591.1">
    <property type="nucleotide sequence ID" value="XM_016618105.1"/>
</dbReference>
<dbReference type="SMART" id="SM00647">
    <property type="entry name" value="IBR"/>
    <property type="match status" value="2"/>
</dbReference>
<evidence type="ECO:0000256" key="5">
    <source>
        <dbReference type="ARBA" id="ARBA00012251"/>
    </source>
</evidence>
<evidence type="ECO:0000256" key="9">
    <source>
        <dbReference type="ARBA" id="ARBA00022771"/>
    </source>
</evidence>
<dbReference type="OrthoDB" id="10009520at2759"/>
<dbReference type="CDD" id="cd22584">
    <property type="entry name" value="Rcat_RBR_unk"/>
    <property type="match status" value="1"/>
</dbReference>
<dbReference type="GO" id="GO:0006511">
    <property type="term" value="P:ubiquitin-dependent protein catabolic process"/>
    <property type="evidence" value="ECO:0000318"/>
    <property type="project" value="GO_Central"/>
</dbReference>
<dbReference type="FunFam" id="3.30.40.10:FF:000230">
    <property type="entry name" value="RBR-type E3 ubiquitin transferase"/>
    <property type="match status" value="1"/>
</dbReference>
<dbReference type="RefSeq" id="XP_016473591.2">
    <property type="nucleotide sequence ID" value="XM_016618105.2"/>
</dbReference>
<comment type="function">
    <text evidence="3">Might act as an E3 ubiquitin-protein ligase, or as part of E3 complex, which accepts ubiquitin from specific E2 ubiquitin-conjugating enzymes and then transfers it to substrates.</text>
</comment>
<dbReference type="GeneID" id="107795461"/>
<dbReference type="GO" id="GO:0008270">
    <property type="term" value="F:zinc ion binding"/>
    <property type="evidence" value="ECO:0007669"/>
    <property type="project" value="UniProtKB-KW"/>
</dbReference>
<dbReference type="AlphaFoldDB" id="A0A1S4AAI9"/>
<accession>A0A1S4AAI9</accession>
<evidence type="ECO:0000256" key="10">
    <source>
        <dbReference type="ARBA" id="ARBA00022786"/>
    </source>
</evidence>
<organism evidence="13 14">
    <name type="scientific">Nicotiana tabacum</name>
    <name type="common">Common tobacco</name>
    <dbReference type="NCBI Taxonomy" id="4097"/>
    <lineage>
        <taxon>Eukaryota</taxon>
        <taxon>Viridiplantae</taxon>
        <taxon>Streptophyta</taxon>
        <taxon>Embryophyta</taxon>
        <taxon>Tracheophyta</taxon>
        <taxon>Spermatophyta</taxon>
        <taxon>Magnoliopsida</taxon>
        <taxon>eudicotyledons</taxon>
        <taxon>Gunneridae</taxon>
        <taxon>Pentapetalae</taxon>
        <taxon>asterids</taxon>
        <taxon>lamiids</taxon>
        <taxon>Solanales</taxon>
        <taxon>Solanaceae</taxon>
        <taxon>Nicotianoideae</taxon>
        <taxon>Nicotianeae</taxon>
        <taxon>Nicotiana</taxon>
    </lineage>
</organism>
<dbReference type="PROSITE" id="PS51873">
    <property type="entry name" value="TRIAD"/>
    <property type="match status" value="1"/>
</dbReference>
<reference evidence="13" key="1">
    <citation type="journal article" date="2014" name="Nat. Commun.">
        <title>The tobacco genome sequence and its comparison with those of tomato and potato.</title>
        <authorList>
            <person name="Sierro N."/>
            <person name="Battey J.N."/>
            <person name="Ouadi S."/>
            <person name="Bakaher N."/>
            <person name="Bovet L."/>
            <person name="Willig A."/>
            <person name="Goepfert S."/>
            <person name="Peitsch M.C."/>
            <person name="Ivanov N.V."/>
        </authorList>
    </citation>
    <scope>NUCLEOTIDE SEQUENCE [LARGE SCALE GENOMIC DNA]</scope>
</reference>
<dbReference type="PROSITE" id="PS00518">
    <property type="entry name" value="ZF_RING_1"/>
    <property type="match status" value="1"/>
</dbReference>
<comment type="similarity">
    <text evidence="4">Belongs to the RBR family. Ariadne subfamily.</text>
</comment>
<keyword evidence="10" id="KW-0833">Ubl conjugation pathway</keyword>
<dbReference type="Proteomes" id="UP000790787">
    <property type="component" value="Chromosome 7"/>
</dbReference>
<evidence type="ECO:0000256" key="2">
    <source>
        <dbReference type="ARBA" id="ARBA00001947"/>
    </source>
</evidence>
<dbReference type="PaxDb" id="4097-A0A1S4AAI9"/>
<keyword evidence="8" id="KW-0677">Repeat</keyword>
<dbReference type="InterPro" id="IPR001841">
    <property type="entry name" value="Znf_RING"/>
</dbReference>
<dbReference type="Pfam" id="PF01485">
    <property type="entry name" value="IBR"/>
    <property type="match status" value="2"/>
</dbReference>
<gene>
    <name evidence="14" type="primary">LOC107795461</name>
</gene>
<dbReference type="InterPro" id="IPR013083">
    <property type="entry name" value="Znf_RING/FYVE/PHD"/>
</dbReference>
<evidence type="ECO:0000313" key="14">
    <source>
        <dbReference type="RefSeq" id="XP_016473591.2"/>
    </source>
</evidence>
<dbReference type="Gene3D" id="3.30.40.10">
    <property type="entry name" value="Zinc/RING finger domain, C3HC4 (zinc finger)"/>
    <property type="match status" value="1"/>
</dbReference>
<dbReference type="STRING" id="4097.A0A1S4AAI9"/>
<evidence type="ECO:0000256" key="3">
    <source>
        <dbReference type="ARBA" id="ARBA00003976"/>
    </source>
</evidence>
<evidence type="ECO:0000256" key="7">
    <source>
        <dbReference type="ARBA" id="ARBA00022723"/>
    </source>
</evidence>
<dbReference type="GO" id="GO:0031624">
    <property type="term" value="F:ubiquitin conjugating enzyme binding"/>
    <property type="evidence" value="ECO:0000318"/>
    <property type="project" value="GO_Central"/>
</dbReference>
<dbReference type="SUPFAM" id="SSF57850">
    <property type="entry name" value="RING/U-box"/>
    <property type="match status" value="3"/>
</dbReference>
<dbReference type="InterPro" id="IPR002867">
    <property type="entry name" value="IBR_dom"/>
</dbReference>
<keyword evidence="13" id="KW-1185">Reference proteome</keyword>
<dbReference type="EC" id="2.3.2.31" evidence="5"/>
<dbReference type="GO" id="GO:0061630">
    <property type="term" value="F:ubiquitin protein ligase activity"/>
    <property type="evidence" value="ECO:0000318"/>
    <property type="project" value="GO_Central"/>
</dbReference>
<keyword evidence="11" id="KW-0862">Zinc</keyword>
<protein>
    <recommendedName>
        <fullName evidence="5">RBR-type E3 ubiquitin transferase</fullName>
        <ecNumber evidence="5">2.3.2.31</ecNumber>
    </recommendedName>
</protein>
<comment type="catalytic activity">
    <reaction evidence="1">
        <text>[E2 ubiquitin-conjugating enzyme]-S-ubiquitinyl-L-cysteine + [acceptor protein]-L-lysine = [E2 ubiquitin-conjugating enzyme]-L-cysteine + [acceptor protein]-N(6)-ubiquitinyl-L-lysine.</text>
        <dbReference type="EC" id="2.3.2.31"/>
    </reaction>
</comment>
<keyword evidence="6" id="KW-0808">Transferase</keyword>
<dbReference type="PANTHER" id="PTHR11685">
    <property type="entry name" value="RBR FAMILY RING FINGER AND IBR DOMAIN-CONTAINING"/>
    <property type="match status" value="1"/>
</dbReference>
<evidence type="ECO:0000313" key="13">
    <source>
        <dbReference type="Proteomes" id="UP000790787"/>
    </source>
</evidence>
<reference evidence="14" key="2">
    <citation type="submission" date="2025-08" db="UniProtKB">
        <authorList>
            <consortium name="RefSeq"/>
        </authorList>
    </citation>
    <scope>IDENTIFICATION</scope>
    <source>
        <tissue evidence="14">Leaf</tissue>
    </source>
</reference>
<dbReference type="UniPathway" id="UPA00143"/>
<dbReference type="KEGG" id="nta:107795461"/>
<dbReference type="GO" id="GO:0016567">
    <property type="term" value="P:protein ubiquitination"/>
    <property type="evidence" value="ECO:0007669"/>
    <property type="project" value="UniProtKB-UniPathway"/>
</dbReference>
<evidence type="ECO:0000256" key="12">
    <source>
        <dbReference type="PROSITE-ProRule" id="PRU00175"/>
    </source>
</evidence>
<evidence type="ECO:0000256" key="6">
    <source>
        <dbReference type="ARBA" id="ARBA00022679"/>
    </source>
</evidence>
<dbReference type="InterPro" id="IPR031127">
    <property type="entry name" value="E3_UB_ligase_RBR"/>
</dbReference>
<proteinExistence type="inferred from homology"/>
<dbReference type="InterPro" id="IPR017907">
    <property type="entry name" value="Znf_RING_CS"/>
</dbReference>
<dbReference type="Gene3D" id="1.20.120.1750">
    <property type="match status" value="1"/>
</dbReference>
<evidence type="ECO:0000256" key="1">
    <source>
        <dbReference type="ARBA" id="ARBA00001798"/>
    </source>
</evidence>
<evidence type="ECO:0000256" key="8">
    <source>
        <dbReference type="ARBA" id="ARBA00022737"/>
    </source>
</evidence>
<sequence>MRSNRSVQIARSCFALSASFHGTLGYGVGNLGIETTLLFACLLSIIIGRGVLSVTTSLNVFKVATLSVAGVMPISATTVEDELMGTRVIIVILGVVPFLATTATDELMGTRVIVFLGSSNLPYVFWLLLLLSCFSFSPCRRFKN</sequence>
<dbReference type="InterPro" id="IPR044066">
    <property type="entry name" value="TRIAD_supradom"/>
</dbReference>
<dbReference type="GO" id="GO:0000151">
    <property type="term" value="C:ubiquitin ligase complex"/>
    <property type="evidence" value="ECO:0000318"/>
    <property type="project" value="GO_Central"/>
</dbReference>
<comment type="cofactor">
    <cofactor evidence="2">
        <name>Zn(2+)</name>
        <dbReference type="ChEBI" id="CHEBI:29105"/>
    </cofactor>
</comment>
<keyword evidence="9 12" id="KW-0863">Zinc-finger</keyword>
<keyword evidence="7" id="KW-0479">Metal-binding</keyword>
<name>A0A1S4AAI9_TOBAC</name>
<dbReference type="GO" id="GO:0005737">
    <property type="term" value="C:cytoplasm"/>
    <property type="evidence" value="ECO:0000318"/>
    <property type="project" value="GO_Central"/>
</dbReference>
<evidence type="ECO:0000256" key="4">
    <source>
        <dbReference type="ARBA" id="ARBA00005884"/>
    </source>
</evidence>
<dbReference type="PROSITE" id="PS50089">
    <property type="entry name" value="ZF_RING_2"/>
    <property type="match status" value="1"/>
</dbReference>